<evidence type="ECO:0000259" key="3">
    <source>
        <dbReference type="Pfam" id="PF00892"/>
    </source>
</evidence>
<dbReference type="Proteomes" id="UP000279994">
    <property type="component" value="Unassembled WGS sequence"/>
</dbReference>
<feature type="transmembrane region" description="Helical" evidence="2">
    <location>
        <begin position="179"/>
        <end position="200"/>
    </location>
</feature>
<feature type="transmembrane region" description="Helical" evidence="2">
    <location>
        <begin position="114"/>
        <end position="131"/>
    </location>
</feature>
<dbReference type="SUPFAM" id="SSF103481">
    <property type="entry name" value="Multidrug resistance efflux transporter EmrE"/>
    <property type="match status" value="2"/>
</dbReference>
<protein>
    <submittedName>
        <fullName evidence="4">EamA family transporter</fullName>
    </submittedName>
</protein>
<dbReference type="Pfam" id="PF00892">
    <property type="entry name" value="EamA"/>
    <property type="match status" value="2"/>
</dbReference>
<dbReference type="InterPro" id="IPR037185">
    <property type="entry name" value="EmrE-like"/>
</dbReference>
<dbReference type="GO" id="GO:0016020">
    <property type="term" value="C:membrane"/>
    <property type="evidence" value="ECO:0007669"/>
    <property type="project" value="InterPro"/>
</dbReference>
<keyword evidence="5" id="KW-1185">Reference proteome</keyword>
<comment type="similarity">
    <text evidence="1">Belongs to the EamA transporter family.</text>
</comment>
<evidence type="ECO:0000313" key="5">
    <source>
        <dbReference type="Proteomes" id="UP000279994"/>
    </source>
</evidence>
<sequence>MVVLFALGSAILYGVSDFIGGLASRRLSVWPVGLLACTGALVGSVLIALSRPGEPTAQDLGWGLAAGVGSGSGTAFLYRGLALGRMGVVAPVSAVGAVLVPLLVGLLTGERPDLLAWVGIVVALPGIWLVSRAEGPVDGSVDGSGRAGTVEGFVDGLLAGLGFGVLFACLGQVPDTAGYWPLVANQVMSVLAMALAAWVLGGNPVPRRPAEALGLVPGVLAALAVLLFIQATHHGMLSLSALISSLYPAFTVLLAVVVLRERVHRGQALGLALCAATIVCISLS</sequence>
<dbReference type="InterPro" id="IPR000620">
    <property type="entry name" value="EamA_dom"/>
</dbReference>
<keyword evidence="2" id="KW-0472">Membrane</keyword>
<proteinExistence type="inferred from homology"/>
<feature type="transmembrane region" description="Helical" evidence="2">
    <location>
        <begin position="237"/>
        <end position="259"/>
    </location>
</feature>
<dbReference type="Gene3D" id="1.10.3730.20">
    <property type="match status" value="1"/>
</dbReference>
<feature type="transmembrane region" description="Helical" evidence="2">
    <location>
        <begin position="212"/>
        <end position="231"/>
    </location>
</feature>
<dbReference type="AlphaFoldDB" id="A0A3N0GV74"/>
<evidence type="ECO:0000256" key="1">
    <source>
        <dbReference type="ARBA" id="ARBA00007362"/>
    </source>
</evidence>
<dbReference type="PANTHER" id="PTHR22911">
    <property type="entry name" value="ACYL-MALONYL CONDENSING ENZYME-RELATED"/>
    <property type="match status" value="1"/>
</dbReference>
<evidence type="ECO:0000313" key="4">
    <source>
        <dbReference type="EMBL" id="RNM16058.1"/>
    </source>
</evidence>
<dbReference type="EMBL" id="RJSF01000019">
    <property type="protein sequence ID" value="RNM16058.1"/>
    <property type="molecule type" value="Genomic_DNA"/>
</dbReference>
<reference evidence="4 5" key="1">
    <citation type="submission" date="2018-11" db="EMBL/GenBank/DDBJ databases">
        <authorList>
            <person name="Li F."/>
        </authorList>
    </citation>
    <scope>NUCLEOTIDE SEQUENCE [LARGE SCALE GENOMIC DNA]</scope>
    <source>
        <strain evidence="4 5">Gsoil 818</strain>
    </source>
</reference>
<evidence type="ECO:0000256" key="2">
    <source>
        <dbReference type="SAM" id="Phobius"/>
    </source>
</evidence>
<feature type="domain" description="EamA" evidence="3">
    <location>
        <begin position="156"/>
        <end position="282"/>
    </location>
</feature>
<organism evidence="4 5">
    <name type="scientific">Nocardioides pocheonensis</name>
    <dbReference type="NCBI Taxonomy" id="661485"/>
    <lineage>
        <taxon>Bacteria</taxon>
        <taxon>Bacillati</taxon>
        <taxon>Actinomycetota</taxon>
        <taxon>Actinomycetes</taxon>
        <taxon>Propionibacteriales</taxon>
        <taxon>Nocardioidaceae</taxon>
        <taxon>Nocardioides</taxon>
    </lineage>
</organism>
<feature type="transmembrane region" description="Helical" evidence="2">
    <location>
        <begin position="88"/>
        <end position="108"/>
    </location>
</feature>
<feature type="transmembrane region" description="Helical" evidence="2">
    <location>
        <begin position="152"/>
        <end position="173"/>
    </location>
</feature>
<feature type="transmembrane region" description="Helical" evidence="2">
    <location>
        <begin position="27"/>
        <end position="49"/>
    </location>
</feature>
<dbReference type="OrthoDB" id="68076at2"/>
<keyword evidence="2" id="KW-1133">Transmembrane helix</keyword>
<comment type="caution">
    <text evidence="4">The sequence shown here is derived from an EMBL/GenBank/DDBJ whole genome shotgun (WGS) entry which is preliminary data.</text>
</comment>
<feature type="domain" description="EamA" evidence="3">
    <location>
        <begin position="3"/>
        <end position="131"/>
    </location>
</feature>
<keyword evidence="2" id="KW-0812">Transmembrane</keyword>
<gene>
    <name evidence="4" type="ORF">EFL26_07850</name>
</gene>
<dbReference type="RefSeq" id="WP_123222311.1">
    <property type="nucleotide sequence ID" value="NZ_RJSF01000019.1"/>
</dbReference>
<name>A0A3N0GV74_9ACTN</name>
<accession>A0A3N0GV74</accession>